<dbReference type="InterPro" id="IPR011013">
    <property type="entry name" value="Gal_mutarotase_sf_dom"/>
</dbReference>
<evidence type="ECO:0000256" key="4">
    <source>
        <dbReference type="PIRNR" id="PIRNR016020"/>
    </source>
</evidence>
<accession>A0ABR7WHC6</accession>
<dbReference type="Pfam" id="PF01263">
    <property type="entry name" value="Aldose_epim"/>
    <property type="match status" value="1"/>
</dbReference>
<comment type="catalytic activity">
    <reaction evidence="1">
        <text>alpha-D-glucose 6-phosphate = beta-D-glucose 6-phosphate</text>
        <dbReference type="Rhea" id="RHEA:16249"/>
        <dbReference type="ChEBI" id="CHEBI:58225"/>
        <dbReference type="ChEBI" id="CHEBI:58247"/>
        <dbReference type="EC" id="5.1.3.15"/>
    </reaction>
</comment>
<dbReference type="PANTHER" id="PTHR11122:SF13">
    <property type="entry name" value="GLUCOSE-6-PHOSPHATE 1-EPIMERASE"/>
    <property type="match status" value="1"/>
</dbReference>
<evidence type="ECO:0000313" key="6">
    <source>
        <dbReference type="Proteomes" id="UP000602395"/>
    </source>
</evidence>
<dbReference type="SUPFAM" id="SSF74650">
    <property type="entry name" value="Galactose mutarotase-like"/>
    <property type="match status" value="1"/>
</dbReference>
<dbReference type="PANTHER" id="PTHR11122">
    <property type="entry name" value="APOSPORY-ASSOCIATED PROTEIN C-RELATED"/>
    <property type="match status" value="1"/>
</dbReference>
<comment type="similarity">
    <text evidence="2 4">Belongs to the glucose-6-phosphate 1-epimerase family.</text>
</comment>
<name>A0ABR7WHC6_9ACTN</name>
<dbReference type="PIRSF" id="PIRSF016020">
    <property type="entry name" value="PHexose_mutarotase"/>
    <property type="match status" value="1"/>
</dbReference>
<dbReference type="Proteomes" id="UP000602395">
    <property type="component" value="Unassembled WGS sequence"/>
</dbReference>
<reference evidence="5 6" key="1">
    <citation type="submission" date="2020-09" db="EMBL/GenBank/DDBJ databases">
        <title>Novel species in genus Gordonia.</title>
        <authorList>
            <person name="Zhang G."/>
        </authorList>
    </citation>
    <scope>NUCLEOTIDE SEQUENCE [LARGE SCALE GENOMIC DNA]</scope>
    <source>
        <strain evidence="5 6">ON-33</strain>
    </source>
</reference>
<evidence type="ECO:0000256" key="2">
    <source>
        <dbReference type="ARBA" id="ARBA00005866"/>
    </source>
</evidence>
<comment type="caution">
    <text evidence="5">The sequence shown here is derived from an EMBL/GenBank/DDBJ whole genome shotgun (WGS) entry which is preliminary data.</text>
</comment>
<dbReference type="InterPro" id="IPR008183">
    <property type="entry name" value="Aldose_1/G6P_1-epimerase"/>
</dbReference>
<dbReference type="InterPro" id="IPR014718">
    <property type="entry name" value="GH-type_carb-bd"/>
</dbReference>
<protein>
    <recommendedName>
        <fullName evidence="4">Putative glucose-6-phosphate 1-epimerase</fullName>
        <ecNumber evidence="4">5.1.3.15</ecNumber>
    </recommendedName>
</protein>
<proteinExistence type="inferred from homology"/>
<sequence>MLGFVTSPDDLDGVRFGSVHGLDAILVATPHATAAISVFGGQVLSFIPAGTADDVLWVSPLVAPPPTAIRGGTPVCWPYFAREGQTGDVPSHGYARTARWSLIAGHTIESGGTELELAPEGLGHLPLTLRMTVRVGVTLEQGLHTHNPGDATVAMTEAFHNYFRVSDVGRVRVEGLDGLTYLDKFDDLRSHTQRGDWVLPHDDPRSDRIYPGAAGHYRLVDPGLRRSIEVSVRGGQTAVVWNPGEEVASGMADVGHHWRGFVCVEAANAGPDVVEVPAGGDHSLWQMISVSAFE</sequence>
<evidence type="ECO:0000256" key="3">
    <source>
        <dbReference type="ARBA" id="ARBA00023235"/>
    </source>
</evidence>
<dbReference type="CDD" id="cd09020">
    <property type="entry name" value="D-hex-6-P-epi_like"/>
    <property type="match status" value="1"/>
</dbReference>
<keyword evidence="3 4" id="KW-0413">Isomerase</keyword>
<gene>
    <name evidence="5" type="ORF">IDF66_21495</name>
</gene>
<evidence type="ECO:0000256" key="1">
    <source>
        <dbReference type="ARBA" id="ARBA00001096"/>
    </source>
</evidence>
<keyword evidence="6" id="KW-1185">Reference proteome</keyword>
<organism evidence="5 6">
    <name type="scientific">Gordonia hankookensis</name>
    <dbReference type="NCBI Taxonomy" id="589403"/>
    <lineage>
        <taxon>Bacteria</taxon>
        <taxon>Bacillati</taxon>
        <taxon>Actinomycetota</taxon>
        <taxon>Actinomycetes</taxon>
        <taxon>Mycobacteriales</taxon>
        <taxon>Gordoniaceae</taxon>
        <taxon>Gordonia</taxon>
    </lineage>
</organism>
<dbReference type="InterPro" id="IPR025532">
    <property type="entry name" value="G6P_1-epimerase"/>
</dbReference>
<dbReference type="EMBL" id="JACWMS010000005">
    <property type="protein sequence ID" value="MBD1322161.1"/>
    <property type="molecule type" value="Genomic_DNA"/>
</dbReference>
<dbReference type="EC" id="5.1.3.15" evidence="4"/>
<evidence type="ECO:0000313" key="5">
    <source>
        <dbReference type="EMBL" id="MBD1322161.1"/>
    </source>
</evidence>
<dbReference type="Gene3D" id="2.70.98.10">
    <property type="match status" value="1"/>
</dbReference>